<dbReference type="SUPFAM" id="SSF55073">
    <property type="entry name" value="Nucleotide cyclase"/>
    <property type="match status" value="1"/>
</dbReference>
<dbReference type="InterPro" id="IPR035965">
    <property type="entry name" value="PAS-like_dom_sf"/>
</dbReference>
<dbReference type="PANTHER" id="PTHR33121">
    <property type="entry name" value="CYCLIC DI-GMP PHOSPHODIESTERASE PDEF"/>
    <property type="match status" value="1"/>
</dbReference>
<dbReference type="Pfam" id="PF00563">
    <property type="entry name" value="EAL"/>
    <property type="match status" value="1"/>
</dbReference>
<dbReference type="SMART" id="SM00267">
    <property type="entry name" value="GGDEF"/>
    <property type="match status" value="1"/>
</dbReference>
<dbReference type="EMBL" id="SROY01000004">
    <property type="protein sequence ID" value="TLX21276.1"/>
    <property type="molecule type" value="Genomic_DNA"/>
</dbReference>
<keyword evidence="1" id="KW-0175">Coiled coil</keyword>
<dbReference type="PROSITE" id="PS50887">
    <property type="entry name" value="GGDEF"/>
    <property type="match status" value="1"/>
</dbReference>
<dbReference type="NCBIfam" id="TIGR00229">
    <property type="entry name" value="sensory_box"/>
    <property type="match status" value="1"/>
</dbReference>
<evidence type="ECO:0000259" key="3">
    <source>
        <dbReference type="PROSITE" id="PS50887"/>
    </source>
</evidence>
<feature type="domain" description="EAL" evidence="2">
    <location>
        <begin position="450"/>
        <end position="699"/>
    </location>
</feature>
<dbReference type="Gene3D" id="3.30.70.270">
    <property type="match status" value="1"/>
</dbReference>
<dbReference type="InterPro" id="IPR001633">
    <property type="entry name" value="EAL_dom"/>
</dbReference>
<dbReference type="Proteomes" id="UP000308508">
    <property type="component" value="Unassembled WGS sequence"/>
</dbReference>
<dbReference type="Gene3D" id="3.30.450.20">
    <property type="entry name" value="PAS domain"/>
    <property type="match status" value="1"/>
</dbReference>
<dbReference type="SMART" id="SM00091">
    <property type="entry name" value="PAS"/>
    <property type="match status" value="1"/>
</dbReference>
<feature type="coiled-coil region" evidence="1">
    <location>
        <begin position="127"/>
        <end position="154"/>
    </location>
</feature>
<evidence type="ECO:0000313" key="4">
    <source>
        <dbReference type="EMBL" id="TLX21276.1"/>
    </source>
</evidence>
<protein>
    <submittedName>
        <fullName evidence="4">EAL domain-containing protein</fullName>
    </submittedName>
</protein>
<comment type="caution">
    <text evidence="4">The sequence shown here is derived from an EMBL/GenBank/DDBJ whole genome shotgun (WGS) entry which is preliminary data.</text>
</comment>
<dbReference type="Pfam" id="PF00990">
    <property type="entry name" value="GGDEF"/>
    <property type="match status" value="1"/>
</dbReference>
<evidence type="ECO:0000259" key="2">
    <source>
        <dbReference type="PROSITE" id="PS50883"/>
    </source>
</evidence>
<dbReference type="CDD" id="cd01948">
    <property type="entry name" value="EAL"/>
    <property type="match status" value="1"/>
</dbReference>
<dbReference type="InterPro" id="IPR000014">
    <property type="entry name" value="PAS"/>
</dbReference>
<feature type="domain" description="GGDEF" evidence="3">
    <location>
        <begin position="302"/>
        <end position="439"/>
    </location>
</feature>
<dbReference type="CDD" id="cd00130">
    <property type="entry name" value="PAS"/>
    <property type="match status" value="1"/>
</dbReference>
<dbReference type="PROSITE" id="PS50883">
    <property type="entry name" value="EAL"/>
    <property type="match status" value="1"/>
</dbReference>
<evidence type="ECO:0000313" key="5">
    <source>
        <dbReference type="Proteomes" id="UP000308508"/>
    </source>
</evidence>
<keyword evidence="5" id="KW-1185">Reference proteome</keyword>
<dbReference type="InterPro" id="IPR035919">
    <property type="entry name" value="EAL_sf"/>
</dbReference>
<sequence>MATGKDIALRLMLVADLVNEAEALVSRLRNAGTAVRPLRPESLDEMVEMLAAQPVDMVLADYASSLLPFEQVAKAVIGCGRDVPLLATLDGVSDDILENVQALGAQAVALRDRPQQFLKTVQTEWQALEARRTQRRLEAQMRETQRRCDMLIDSSREPIAYIHEGMHIRANQAYLEMFGFESFEDIEGMSLLDLVASGDVTAFKALLKSLSKGEEAPPRYELTAHDADGNEFPAVMEFTAARYQGEACQQVIFRHQATEVDPELAREVEELRQRDQSTGLLNRPTFLRVLEDAVAETAQQRAQYGLLLLEPDNYQRILQEIGLDSADDLLAAIADCIRQEVGEQLADGSAHAARFSEHSFAVLARGDHARTAALAERIIGAFAARLFEVGGSSSTITASIGGVQIGEKIASVTQVLAKASQCLQSSLSVGGNHSEVFDPSATDRAEEERVQAWVERLHDALANDRFLLHYQPIIHLLGEPRAMYESYLRLESGTGETITPMNFLPIAEEHGLMGQIDRWVIGHAVSVLGARARANKPVTLLVKITQASLQDPDLPAYIGEQLATHGVGGDALLLQLPESKVFINLRATQDFAAAIGKLGCKLVLEQFGAGLDSFQLLSHFTPGFVKIDRSFMEDLSKHQANQNRVRELAEKARELGIQSIAEFVQDAASMSILFSQGIDYVEGNFLAIAGPDMNYEFDA</sequence>
<reference evidence="4 5" key="1">
    <citation type="submission" date="2019-04" db="EMBL/GenBank/DDBJ databases">
        <authorList>
            <person name="Grouzdev D.S."/>
            <person name="Nazina T.N."/>
        </authorList>
    </citation>
    <scope>NUCLEOTIDE SEQUENCE [LARGE SCALE GENOMIC DNA]</scope>
    <source>
        <strain evidence="4 5">SHC 3-19</strain>
    </source>
</reference>
<dbReference type="SMART" id="SM00052">
    <property type="entry name" value="EAL"/>
    <property type="match status" value="1"/>
</dbReference>
<dbReference type="GO" id="GO:0071111">
    <property type="term" value="F:cyclic-guanylate-specific phosphodiesterase activity"/>
    <property type="evidence" value="ECO:0007669"/>
    <property type="project" value="InterPro"/>
</dbReference>
<organism evidence="4 5">
    <name type="scientific">Thermomonas fusca</name>
    <dbReference type="NCBI Taxonomy" id="215690"/>
    <lineage>
        <taxon>Bacteria</taxon>
        <taxon>Pseudomonadati</taxon>
        <taxon>Pseudomonadota</taxon>
        <taxon>Gammaproteobacteria</taxon>
        <taxon>Lysobacterales</taxon>
        <taxon>Lysobacteraceae</taxon>
        <taxon>Thermomonas</taxon>
    </lineage>
</organism>
<dbReference type="InterPro" id="IPR043128">
    <property type="entry name" value="Rev_trsase/Diguanyl_cyclase"/>
</dbReference>
<dbReference type="InterPro" id="IPR029787">
    <property type="entry name" value="Nucleotide_cyclase"/>
</dbReference>
<dbReference type="PANTHER" id="PTHR33121:SF79">
    <property type="entry name" value="CYCLIC DI-GMP PHOSPHODIESTERASE PDED-RELATED"/>
    <property type="match status" value="1"/>
</dbReference>
<dbReference type="SUPFAM" id="SSF141868">
    <property type="entry name" value="EAL domain-like"/>
    <property type="match status" value="1"/>
</dbReference>
<dbReference type="CDD" id="cd01949">
    <property type="entry name" value="GGDEF"/>
    <property type="match status" value="1"/>
</dbReference>
<dbReference type="InterPro" id="IPR050706">
    <property type="entry name" value="Cyclic-di-GMP_PDE-like"/>
</dbReference>
<accession>A0A5R9PDG8</accession>
<dbReference type="AlphaFoldDB" id="A0A5R9PDG8"/>
<evidence type="ECO:0000256" key="1">
    <source>
        <dbReference type="SAM" id="Coils"/>
    </source>
</evidence>
<gene>
    <name evidence="4" type="ORF">E5S66_10030</name>
</gene>
<name>A0A5R9PDG8_9GAMM</name>
<dbReference type="RefSeq" id="WP_138349082.1">
    <property type="nucleotide sequence ID" value="NZ_SROY01000004.1"/>
</dbReference>
<dbReference type="Gene3D" id="3.20.20.450">
    <property type="entry name" value="EAL domain"/>
    <property type="match status" value="1"/>
</dbReference>
<dbReference type="NCBIfam" id="TIGR00254">
    <property type="entry name" value="GGDEF"/>
    <property type="match status" value="1"/>
</dbReference>
<dbReference type="STRING" id="1123377.GCA_000423885_00087"/>
<proteinExistence type="predicted"/>
<dbReference type="InterPro" id="IPR000160">
    <property type="entry name" value="GGDEF_dom"/>
</dbReference>
<dbReference type="SUPFAM" id="SSF55785">
    <property type="entry name" value="PYP-like sensor domain (PAS domain)"/>
    <property type="match status" value="1"/>
</dbReference>